<dbReference type="RefSeq" id="WP_096350997.1">
    <property type="nucleotide sequence ID" value="NZ_AP017313.1"/>
</dbReference>
<dbReference type="Gene3D" id="3.40.50.300">
    <property type="entry name" value="P-loop containing nucleotide triphosphate hydrolases"/>
    <property type="match status" value="1"/>
</dbReference>
<accession>A0A0X8X082</accession>
<dbReference type="InterPro" id="IPR017871">
    <property type="entry name" value="ABC_transporter-like_CS"/>
</dbReference>
<dbReference type="GO" id="GO:0005524">
    <property type="term" value="F:ATP binding"/>
    <property type="evidence" value="ECO:0007669"/>
    <property type="project" value="UniProtKB-KW"/>
</dbReference>
<keyword evidence="1" id="KW-0378">Hydrolase</keyword>
<dbReference type="InterPro" id="IPR050093">
    <property type="entry name" value="ABC_SmlMolc_Importer"/>
</dbReference>
<keyword evidence="1" id="KW-0547">Nucleotide-binding</keyword>
<keyword evidence="1" id="KW-0067">ATP-binding</keyword>
<dbReference type="InterPro" id="IPR027417">
    <property type="entry name" value="P-loop_NTPase"/>
</dbReference>
<evidence type="ECO:0000313" key="1">
    <source>
        <dbReference type="EMBL" id="BAU53434.1"/>
    </source>
</evidence>
<dbReference type="SUPFAM" id="SSF52540">
    <property type="entry name" value="P-loop containing nucleoside triphosphate hydrolases"/>
    <property type="match status" value="1"/>
</dbReference>
<protein>
    <submittedName>
        <fullName evidence="1">Sulfate/thiosulfate import ATP-binding protein CysA</fullName>
        <ecNumber evidence="1">3.6.3.25</ecNumber>
    </submittedName>
</protein>
<dbReference type="EC" id="3.6.3.25" evidence="1"/>
<gene>
    <name evidence="1" type="primary">cysA</name>
    <name evidence="1" type="ORF">MgSA37_01602</name>
</gene>
<proteinExistence type="predicted"/>
<sequence>MQNEMILETISVTKNYFGDKSTGINNVTILIPKGKITAIVGESGSGKTTLLNLLYGLIRPDAGEVFFKEERVLMREEKLQPAHEAMRLVTQSNQDMDLNATVWESVRSGLRNAELGLATEHKKITDSLNMLDVLPLKDMPFGKLSGGEKQRVTIAKALISKPEVLLLDEPFNQVDATYREGLQHDIRYIVKEWGVTVVLVSHDPAEILSMADELIVLKEGEIVENGSPEELYNSPKLLYTAQILASSSQLNLEDAKKVGVKTTRGTVVIYAEHVKITKGFGAKWTVKQVLFKGFYEELIIERDKVYLRVTNHSKGKYPKGSKITVSIEHFYEFGRWQAPVRNLPKEMD</sequence>
<dbReference type="GO" id="GO:0016887">
    <property type="term" value="F:ATP hydrolysis activity"/>
    <property type="evidence" value="ECO:0007669"/>
    <property type="project" value="InterPro"/>
</dbReference>
<keyword evidence="2" id="KW-1185">Reference proteome</keyword>
<name>A0A0X8X082_9SPHI</name>
<dbReference type="InterPro" id="IPR003439">
    <property type="entry name" value="ABC_transporter-like_ATP-bd"/>
</dbReference>
<dbReference type="PANTHER" id="PTHR42781">
    <property type="entry name" value="SPERMIDINE/PUTRESCINE IMPORT ATP-BINDING PROTEIN POTA"/>
    <property type="match status" value="1"/>
</dbReference>
<dbReference type="KEGG" id="mgot:MgSA37_01602"/>
<evidence type="ECO:0000313" key="2">
    <source>
        <dbReference type="Proteomes" id="UP000218263"/>
    </source>
</evidence>
<dbReference type="SMART" id="SM00382">
    <property type="entry name" value="AAA"/>
    <property type="match status" value="1"/>
</dbReference>
<dbReference type="Pfam" id="PF00005">
    <property type="entry name" value="ABC_tran"/>
    <property type="match status" value="1"/>
</dbReference>
<dbReference type="InterPro" id="IPR003593">
    <property type="entry name" value="AAA+_ATPase"/>
</dbReference>
<dbReference type="PROSITE" id="PS50893">
    <property type="entry name" value="ABC_TRANSPORTER_2"/>
    <property type="match status" value="1"/>
</dbReference>
<dbReference type="PANTHER" id="PTHR42781:SF4">
    <property type="entry name" value="SPERMIDINE_PUTRESCINE IMPORT ATP-BINDING PROTEIN POTA"/>
    <property type="match status" value="1"/>
</dbReference>
<dbReference type="AlphaFoldDB" id="A0A0X8X082"/>
<reference evidence="1 2" key="1">
    <citation type="submission" date="2015-12" db="EMBL/GenBank/DDBJ databases">
        <title>Genome sequence of Mucilaginibacter gotjawali.</title>
        <authorList>
            <person name="Lee J.S."/>
            <person name="Lee K.C."/>
            <person name="Kim K.K."/>
            <person name="Lee B.W."/>
        </authorList>
    </citation>
    <scope>NUCLEOTIDE SEQUENCE [LARGE SCALE GENOMIC DNA]</scope>
    <source>
        <strain evidence="1 2">SA3-7</strain>
    </source>
</reference>
<organism evidence="1 2">
    <name type="scientific">Mucilaginibacter gotjawali</name>
    <dbReference type="NCBI Taxonomy" id="1550579"/>
    <lineage>
        <taxon>Bacteria</taxon>
        <taxon>Pseudomonadati</taxon>
        <taxon>Bacteroidota</taxon>
        <taxon>Sphingobacteriia</taxon>
        <taxon>Sphingobacteriales</taxon>
        <taxon>Sphingobacteriaceae</taxon>
        <taxon>Mucilaginibacter</taxon>
    </lineage>
</organism>
<dbReference type="PROSITE" id="PS00211">
    <property type="entry name" value="ABC_TRANSPORTER_1"/>
    <property type="match status" value="1"/>
</dbReference>
<dbReference type="OrthoDB" id="9802264at2"/>
<dbReference type="Proteomes" id="UP000218263">
    <property type="component" value="Chromosome"/>
</dbReference>
<dbReference type="EMBL" id="AP017313">
    <property type="protein sequence ID" value="BAU53434.1"/>
    <property type="molecule type" value="Genomic_DNA"/>
</dbReference>